<sequence length="197" mass="20990">MKPRGGGVKHTNTQEGHRWRCALDGGNRGWLFLFLGEVVEPGGHRGLISQQKPNYTGRDPIFPAGEFGRALGVRKAGGAPCDLRPRASITRGRGQSLNTGSGEGRDNRPGKTDTAMHPQPQTPSMPLEGLSDSVPDVISTFLAGPGTDCREPSPSRKITLSAERHTSLVLRACWVFASFSGPLACGAVEHVDPRCGP</sequence>
<accession>A0AAD7W2A3</accession>
<dbReference type="Proteomes" id="UP001221898">
    <property type="component" value="Unassembled WGS sequence"/>
</dbReference>
<dbReference type="EMBL" id="JAINUG010000347">
    <property type="protein sequence ID" value="KAJ8377569.1"/>
    <property type="molecule type" value="Genomic_DNA"/>
</dbReference>
<dbReference type="AlphaFoldDB" id="A0AAD7W2A3"/>
<reference evidence="2" key="1">
    <citation type="journal article" date="2023" name="Science">
        <title>Genome structures resolve the early diversification of teleost fishes.</title>
        <authorList>
            <person name="Parey E."/>
            <person name="Louis A."/>
            <person name="Montfort J."/>
            <person name="Bouchez O."/>
            <person name="Roques C."/>
            <person name="Iampietro C."/>
            <person name="Lluch J."/>
            <person name="Castinel A."/>
            <person name="Donnadieu C."/>
            <person name="Desvignes T."/>
            <person name="Floi Bucao C."/>
            <person name="Jouanno E."/>
            <person name="Wen M."/>
            <person name="Mejri S."/>
            <person name="Dirks R."/>
            <person name="Jansen H."/>
            <person name="Henkel C."/>
            <person name="Chen W.J."/>
            <person name="Zahm M."/>
            <person name="Cabau C."/>
            <person name="Klopp C."/>
            <person name="Thompson A.W."/>
            <person name="Robinson-Rechavi M."/>
            <person name="Braasch I."/>
            <person name="Lecointre G."/>
            <person name="Bobe J."/>
            <person name="Postlethwait J.H."/>
            <person name="Berthelot C."/>
            <person name="Roest Crollius H."/>
            <person name="Guiguen Y."/>
        </authorList>
    </citation>
    <scope>NUCLEOTIDE SEQUENCE</scope>
    <source>
        <strain evidence="2">NC1722</strain>
    </source>
</reference>
<evidence type="ECO:0000313" key="3">
    <source>
        <dbReference type="Proteomes" id="UP001221898"/>
    </source>
</evidence>
<name>A0AAD7W2A3_9TELE</name>
<keyword evidence="3" id="KW-1185">Reference proteome</keyword>
<protein>
    <submittedName>
        <fullName evidence="2">Uncharacterized protein</fullName>
    </submittedName>
</protein>
<evidence type="ECO:0000256" key="1">
    <source>
        <dbReference type="SAM" id="MobiDB-lite"/>
    </source>
</evidence>
<comment type="caution">
    <text evidence="2">The sequence shown here is derived from an EMBL/GenBank/DDBJ whole genome shotgun (WGS) entry which is preliminary data.</text>
</comment>
<feature type="region of interest" description="Disordered" evidence="1">
    <location>
        <begin position="77"/>
        <end position="131"/>
    </location>
</feature>
<proteinExistence type="predicted"/>
<organism evidence="2 3">
    <name type="scientific">Aldrovandia affinis</name>
    <dbReference type="NCBI Taxonomy" id="143900"/>
    <lineage>
        <taxon>Eukaryota</taxon>
        <taxon>Metazoa</taxon>
        <taxon>Chordata</taxon>
        <taxon>Craniata</taxon>
        <taxon>Vertebrata</taxon>
        <taxon>Euteleostomi</taxon>
        <taxon>Actinopterygii</taxon>
        <taxon>Neopterygii</taxon>
        <taxon>Teleostei</taxon>
        <taxon>Notacanthiformes</taxon>
        <taxon>Halosauridae</taxon>
        <taxon>Aldrovandia</taxon>
    </lineage>
</organism>
<evidence type="ECO:0000313" key="2">
    <source>
        <dbReference type="EMBL" id="KAJ8377569.1"/>
    </source>
</evidence>
<gene>
    <name evidence="2" type="ORF">AAFF_G00255870</name>
</gene>